<organism evidence="2 3">
    <name type="scientific">Stylosanthes scabra</name>
    <dbReference type="NCBI Taxonomy" id="79078"/>
    <lineage>
        <taxon>Eukaryota</taxon>
        <taxon>Viridiplantae</taxon>
        <taxon>Streptophyta</taxon>
        <taxon>Embryophyta</taxon>
        <taxon>Tracheophyta</taxon>
        <taxon>Spermatophyta</taxon>
        <taxon>Magnoliopsida</taxon>
        <taxon>eudicotyledons</taxon>
        <taxon>Gunneridae</taxon>
        <taxon>Pentapetalae</taxon>
        <taxon>rosids</taxon>
        <taxon>fabids</taxon>
        <taxon>Fabales</taxon>
        <taxon>Fabaceae</taxon>
        <taxon>Papilionoideae</taxon>
        <taxon>50 kb inversion clade</taxon>
        <taxon>dalbergioids sensu lato</taxon>
        <taxon>Dalbergieae</taxon>
        <taxon>Pterocarpus clade</taxon>
        <taxon>Stylosanthes</taxon>
    </lineage>
</organism>
<dbReference type="PANTHER" id="PTHR31423:SF3">
    <property type="entry name" value="PROLYL-TRNA SYNTHETASE ASSOCIATED DOMAIN-CONTAINING PROTEIN 1-RELATED"/>
    <property type="match status" value="1"/>
</dbReference>
<dbReference type="EMBL" id="JASCZI010060451">
    <property type="protein sequence ID" value="MED6131871.1"/>
    <property type="molecule type" value="Genomic_DNA"/>
</dbReference>
<gene>
    <name evidence="2" type="ORF">PIB30_013832</name>
</gene>
<feature type="region of interest" description="Disordered" evidence="1">
    <location>
        <begin position="19"/>
        <end position="109"/>
    </location>
</feature>
<evidence type="ECO:0000256" key="1">
    <source>
        <dbReference type="SAM" id="MobiDB-lite"/>
    </source>
</evidence>
<evidence type="ECO:0000313" key="2">
    <source>
        <dbReference type="EMBL" id="MED6131871.1"/>
    </source>
</evidence>
<sequence length="186" mass="20055">MSISLNASDLDKFLKSIGRNPSYVDLEANPPVGKDQPPDLAALVPSGSTVLPEQSEKQPSSHVPKDGNLVSVDNSFKTVSNKTPTVKPAVSEKNAKGAPVKNERPSSSSANVGQFVEEILQKTSELLLSQINEGNIKQHGEQLGTVVSDNLRKNLSSDFKNLAMIFKNTAYTEGFHAGSHLQRRGF</sequence>
<name>A0ABU6S617_9FABA</name>
<feature type="compositionally biased region" description="Polar residues" evidence="1">
    <location>
        <begin position="46"/>
        <end position="61"/>
    </location>
</feature>
<proteinExistence type="predicted"/>
<comment type="caution">
    <text evidence="2">The sequence shown here is derived from an EMBL/GenBank/DDBJ whole genome shotgun (WGS) entry which is preliminary data.</text>
</comment>
<feature type="compositionally biased region" description="Polar residues" evidence="1">
    <location>
        <begin position="71"/>
        <end position="84"/>
    </location>
</feature>
<dbReference type="PANTHER" id="PTHR31423">
    <property type="entry name" value="YBAK DOMAIN-CONTAINING PROTEIN"/>
    <property type="match status" value="1"/>
</dbReference>
<accession>A0ABU6S617</accession>
<evidence type="ECO:0000313" key="3">
    <source>
        <dbReference type="Proteomes" id="UP001341840"/>
    </source>
</evidence>
<reference evidence="2 3" key="1">
    <citation type="journal article" date="2023" name="Plants (Basel)">
        <title>Bridging the Gap: Combining Genomics and Transcriptomics Approaches to Understand Stylosanthes scabra, an Orphan Legume from the Brazilian Caatinga.</title>
        <authorList>
            <person name="Ferreira-Neto J.R.C."/>
            <person name="da Silva M.D."/>
            <person name="Binneck E."/>
            <person name="de Melo N.F."/>
            <person name="da Silva R.H."/>
            <person name="de Melo A.L.T.M."/>
            <person name="Pandolfi V."/>
            <person name="Bustamante F.O."/>
            <person name="Brasileiro-Vidal A.C."/>
            <person name="Benko-Iseppon A.M."/>
        </authorList>
    </citation>
    <scope>NUCLEOTIDE SEQUENCE [LARGE SCALE GENOMIC DNA]</scope>
    <source>
        <tissue evidence="2">Leaves</tissue>
    </source>
</reference>
<dbReference type="Proteomes" id="UP001341840">
    <property type="component" value="Unassembled WGS sequence"/>
</dbReference>
<dbReference type="InterPro" id="IPR040285">
    <property type="entry name" value="ProX/PRXD1"/>
</dbReference>
<keyword evidence="3" id="KW-1185">Reference proteome</keyword>
<protein>
    <submittedName>
        <fullName evidence="2">Uncharacterized protein</fullName>
    </submittedName>
</protein>